<dbReference type="Gene3D" id="3.30.300.20">
    <property type="match status" value="1"/>
</dbReference>
<dbReference type="InterPro" id="IPR019904">
    <property type="entry name" value="Peroxiredoxin_OsmC"/>
</dbReference>
<dbReference type="SUPFAM" id="SSF82784">
    <property type="entry name" value="OsmC-like"/>
    <property type="match status" value="1"/>
</dbReference>
<reference evidence="1 2" key="1">
    <citation type="submission" date="2018-08" db="EMBL/GenBank/DDBJ databases">
        <title>Draft genome sequence of Rhodobacter sphaeroides FY.</title>
        <authorList>
            <person name="Rayyan A."/>
            <person name="Meyer T.E."/>
            <person name="Kyndt J.A."/>
        </authorList>
    </citation>
    <scope>NUCLEOTIDE SEQUENCE [LARGE SCALE GENOMIC DNA]</scope>
    <source>
        <strain evidence="1 2">FY</strain>
    </source>
</reference>
<gene>
    <name evidence="1" type="ORF">D1114_13565</name>
</gene>
<evidence type="ECO:0000313" key="2">
    <source>
        <dbReference type="Proteomes" id="UP000266305"/>
    </source>
</evidence>
<dbReference type="GO" id="GO:0006979">
    <property type="term" value="P:response to oxidative stress"/>
    <property type="evidence" value="ECO:0007669"/>
    <property type="project" value="InterPro"/>
</dbReference>
<dbReference type="InterPro" id="IPR003718">
    <property type="entry name" value="OsmC/Ohr_fam"/>
</dbReference>
<dbReference type="AlphaFoldDB" id="A0AAX1UJQ8"/>
<dbReference type="PANTHER" id="PTHR42830:SF1">
    <property type="entry name" value="OSMOTICALLY INDUCIBLE FAMILY PROTEIN"/>
    <property type="match status" value="1"/>
</dbReference>
<evidence type="ECO:0000313" key="1">
    <source>
        <dbReference type="EMBL" id="RHZ93850.1"/>
    </source>
</evidence>
<dbReference type="InterPro" id="IPR052707">
    <property type="entry name" value="OsmC_Ohr_Peroxiredoxin"/>
</dbReference>
<name>A0AAX1UJQ8_CERSP</name>
<proteinExistence type="predicted"/>
<dbReference type="InterPro" id="IPR036102">
    <property type="entry name" value="OsmC/Ohrsf"/>
</dbReference>
<dbReference type="NCBIfam" id="TIGR03562">
    <property type="entry name" value="osmo_induc_OsmC"/>
    <property type="match status" value="1"/>
</dbReference>
<dbReference type="Proteomes" id="UP000266305">
    <property type="component" value="Unassembled WGS sequence"/>
</dbReference>
<organism evidence="1 2">
    <name type="scientific">Cereibacter sphaeroides</name>
    <name type="common">Rhodobacter sphaeroides</name>
    <dbReference type="NCBI Taxonomy" id="1063"/>
    <lineage>
        <taxon>Bacteria</taxon>
        <taxon>Pseudomonadati</taxon>
        <taxon>Pseudomonadota</taxon>
        <taxon>Alphaproteobacteria</taxon>
        <taxon>Rhodobacterales</taxon>
        <taxon>Paracoccaceae</taxon>
        <taxon>Cereibacter</taxon>
    </lineage>
</organism>
<dbReference type="EMBL" id="QWGP01000015">
    <property type="protein sequence ID" value="RHZ93850.1"/>
    <property type="molecule type" value="Genomic_DNA"/>
</dbReference>
<dbReference type="Pfam" id="PF02566">
    <property type="entry name" value="OsmC"/>
    <property type="match status" value="1"/>
</dbReference>
<dbReference type="PANTHER" id="PTHR42830">
    <property type="entry name" value="OSMOTICALLY INDUCIBLE FAMILY PROTEIN"/>
    <property type="match status" value="1"/>
</dbReference>
<dbReference type="RefSeq" id="WP_002720752.1">
    <property type="nucleotide sequence ID" value="NZ_QWGP01000015.1"/>
</dbReference>
<dbReference type="InterPro" id="IPR015946">
    <property type="entry name" value="KH_dom-like_a/b"/>
</dbReference>
<comment type="caution">
    <text evidence="1">The sequence shown here is derived from an EMBL/GenBank/DDBJ whole genome shotgun (WGS) entry which is preliminary data.</text>
</comment>
<dbReference type="GO" id="GO:0004601">
    <property type="term" value="F:peroxidase activity"/>
    <property type="evidence" value="ECO:0007669"/>
    <property type="project" value="InterPro"/>
</dbReference>
<sequence length="140" mass="14500">MKRKGSAVWTGDLKTGKGTVSTQSGVLSEAQYGFNTRFEESPGTNPEELIGAAHAGCFSMALSNVLGEAGMTAERIETTATVSLEKQGDGFAITAVHLDLTASIPGASEEAFREAAEKAKAGCPVSKLMTAEITMTAKLA</sequence>
<protein>
    <submittedName>
        <fullName evidence="1">OsmC family peroxiredoxin</fullName>
    </submittedName>
</protein>
<accession>A0AAX1UJQ8</accession>